<protein>
    <submittedName>
        <fullName evidence="1">Uncharacterized protein</fullName>
    </submittedName>
</protein>
<dbReference type="AlphaFoldDB" id="A0A7W7FV90"/>
<sequence>MTELDRAVWLLRATPTHEHRDEHTLRRWARIALDFGRELATTAQPLEIPVHRVEGGHHPDELVLAEYRPNRPRILLYTDTLTAVQDILRAQGSHEMFPPELVEAAAIAHEQAHHRLHGPAGRELRHRLDHTALTLGRIRLRGHVLGADEVAAHSYARHVLGGRHCPLRLTQTLSRHLAATRS</sequence>
<organism evidence="1 2">
    <name type="scientific">Crossiella cryophila</name>
    <dbReference type="NCBI Taxonomy" id="43355"/>
    <lineage>
        <taxon>Bacteria</taxon>
        <taxon>Bacillati</taxon>
        <taxon>Actinomycetota</taxon>
        <taxon>Actinomycetes</taxon>
        <taxon>Pseudonocardiales</taxon>
        <taxon>Pseudonocardiaceae</taxon>
        <taxon>Crossiella</taxon>
    </lineage>
</organism>
<proteinExistence type="predicted"/>
<name>A0A7W7FV90_9PSEU</name>
<dbReference type="Proteomes" id="UP000533598">
    <property type="component" value="Unassembled WGS sequence"/>
</dbReference>
<comment type="caution">
    <text evidence="1">The sequence shown here is derived from an EMBL/GenBank/DDBJ whole genome shotgun (WGS) entry which is preliminary data.</text>
</comment>
<reference evidence="1 2" key="1">
    <citation type="submission" date="2020-08" db="EMBL/GenBank/DDBJ databases">
        <title>Sequencing the genomes of 1000 actinobacteria strains.</title>
        <authorList>
            <person name="Klenk H.-P."/>
        </authorList>
    </citation>
    <scope>NUCLEOTIDE SEQUENCE [LARGE SCALE GENOMIC DNA]</scope>
    <source>
        <strain evidence="1 2">DSM 44230</strain>
    </source>
</reference>
<evidence type="ECO:0000313" key="1">
    <source>
        <dbReference type="EMBL" id="MBB4679042.1"/>
    </source>
</evidence>
<keyword evidence="2" id="KW-1185">Reference proteome</keyword>
<gene>
    <name evidence="1" type="ORF">HNR67_005160</name>
</gene>
<accession>A0A7W7FV90</accession>
<dbReference type="EMBL" id="JACHMH010000001">
    <property type="protein sequence ID" value="MBB4679042.1"/>
    <property type="molecule type" value="Genomic_DNA"/>
</dbReference>
<evidence type="ECO:0000313" key="2">
    <source>
        <dbReference type="Proteomes" id="UP000533598"/>
    </source>
</evidence>
<dbReference type="RefSeq" id="WP_185004836.1">
    <property type="nucleotide sequence ID" value="NZ_BAAAUI010000046.1"/>
</dbReference>